<name>A0A4Y9YI30_9APHY</name>
<organism evidence="1 2">
    <name type="scientific">Rhodofomes roseus</name>
    <dbReference type="NCBI Taxonomy" id="34475"/>
    <lineage>
        <taxon>Eukaryota</taxon>
        <taxon>Fungi</taxon>
        <taxon>Dikarya</taxon>
        <taxon>Basidiomycota</taxon>
        <taxon>Agaricomycotina</taxon>
        <taxon>Agaricomycetes</taxon>
        <taxon>Polyporales</taxon>
        <taxon>Rhodofomes</taxon>
    </lineage>
</organism>
<proteinExistence type="predicted"/>
<dbReference type="Proteomes" id="UP000298390">
    <property type="component" value="Unassembled WGS sequence"/>
</dbReference>
<evidence type="ECO:0000313" key="2">
    <source>
        <dbReference type="Proteomes" id="UP000298390"/>
    </source>
</evidence>
<accession>A0A4Y9YI30</accession>
<comment type="caution">
    <text evidence="1">The sequence shown here is derived from an EMBL/GenBank/DDBJ whole genome shotgun (WGS) entry which is preliminary data.</text>
</comment>
<dbReference type="InterPro" id="IPR027413">
    <property type="entry name" value="GROEL-like_equatorial_sf"/>
</dbReference>
<sequence>MCGVTFAMVSSSPEVVQKMNCYDAALNATRAAVKEGMLPGDDVAPLKASLVLWLAGNNLARREDCPDGQLRPDL</sequence>
<dbReference type="Gene3D" id="3.30.260.10">
    <property type="entry name" value="TCP-1-like chaperonin intermediate domain"/>
    <property type="match status" value="1"/>
</dbReference>
<dbReference type="AlphaFoldDB" id="A0A4Y9YI30"/>
<dbReference type="EMBL" id="SEKV01000222">
    <property type="protein sequence ID" value="TFY61111.1"/>
    <property type="molecule type" value="Genomic_DNA"/>
</dbReference>
<reference evidence="1 2" key="1">
    <citation type="submission" date="2019-01" db="EMBL/GenBank/DDBJ databases">
        <title>Genome sequencing of the rare red list fungi Fomitopsis rosea.</title>
        <authorList>
            <person name="Buettner E."/>
            <person name="Kellner H."/>
        </authorList>
    </citation>
    <scope>NUCLEOTIDE SEQUENCE [LARGE SCALE GENOMIC DNA]</scope>
    <source>
        <strain evidence="1 2">DSM 105464</strain>
    </source>
</reference>
<dbReference type="Gene3D" id="1.10.560.10">
    <property type="entry name" value="GroEL-like equatorial domain"/>
    <property type="match status" value="1"/>
</dbReference>
<protein>
    <submittedName>
        <fullName evidence="1">Uncharacterized protein</fullName>
    </submittedName>
</protein>
<gene>
    <name evidence="1" type="ORF">EVJ58_g4710</name>
</gene>
<dbReference type="InterPro" id="IPR027410">
    <property type="entry name" value="TCP-1-like_intermed_sf"/>
</dbReference>
<evidence type="ECO:0000313" key="1">
    <source>
        <dbReference type="EMBL" id="TFY61111.1"/>
    </source>
</evidence>